<protein>
    <submittedName>
        <fullName evidence="1">CaiB/BaiF CoA-transferase family protein</fullName>
    </submittedName>
</protein>
<dbReference type="Gene3D" id="3.40.50.10540">
    <property type="entry name" value="Crotonobetainyl-coa:carnitine coa-transferase, domain 1"/>
    <property type="match status" value="1"/>
</dbReference>
<reference evidence="2" key="1">
    <citation type="journal article" date="2019" name="Int. J. Syst. Evol. Microbiol.">
        <title>The Global Catalogue of Microorganisms (GCM) 10K type strain sequencing project: providing services to taxonomists for standard genome sequencing and annotation.</title>
        <authorList>
            <consortium name="The Broad Institute Genomics Platform"/>
            <consortium name="The Broad Institute Genome Sequencing Center for Infectious Disease"/>
            <person name="Wu L."/>
            <person name="Ma J."/>
        </authorList>
    </citation>
    <scope>NUCLEOTIDE SEQUENCE [LARGE SCALE GENOMIC DNA]</scope>
    <source>
        <strain evidence="2">JCM 19134</strain>
    </source>
</reference>
<name>A0AAV3U7U4_9ALTE</name>
<dbReference type="InterPro" id="IPR023606">
    <property type="entry name" value="CoA-Trfase_III_dom_1_sf"/>
</dbReference>
<comment type="caution">
    <text evidence="1">The sequence shown here is derived from an EMBL/GenBank/DDBJ whole genome shotgun (WGS) entry which is preliminary data.</text>
</comment>
<gene>
    <name evidence="1" type="ORF">GCM10025791_40290</name>
</gene>
<dbReference type="SUPFAM" id="SSF89796">
    <property type="entry name" value="CoA-transferase family III (CaiB/BaiF)"/>
    <property type="match status" value="1"/>
</dbReference>
<dbReference type="PANTHER" id="PTHR48228:SF5">
    <property type="entry name" value="ALPHA-METHYLACYL-COA RACEMASE"/>
    <property type="match status" value="1"/>
</dbReference>
<keyword evidence="2" id="KW-1185">Reference proteome</keyword>
<dbReference type="Proteomes" id="UP001409585">
    <property type="component" value="Unassembled WGS sequence"/>
</dbReference>
<dbReference type="InterPro" id="IPR003673">
    <property type="entry name" value="CoA-Trfase_fam_III"/>
</dbReference>
<dbReference type="Pfam" id="PF02515">
    <property type="entry name" value="CoA_transf_3"/>
    <property type="match status" value="1"/>
</dbReference>
<sequence length="383" mass="41316">MGPLQGIKVIEIAGIGPAPVCGMLLADMGAEVILVQRKSSGTNNITDAVTNSKYAIPNRGKKSIVLDLKDPSAVEVVLDLVADADALIEGFRPGVMERLGLGPDVCMDKNPRLLYGRMTGWGQHGPLAQAAGHDINYIALSGALYYSSHRREAPFAPPSLVGDVGGGSMVLVMGLLAGVINAKTTGKGQVIDAAITDGSALMTSLLYSFHQAGLWSKERGDNIIDSASPWYDCYECADGHYITVGALEPQFYSLLLEKCGLSDNPVFSRQFNKADWPQAKNTIIDLFKSRTRAEWCELMEGTDACFAPVLNFEEAAAHPHNRERETFVELNGIVQPGPAPKFSATPLNIASPPPQEGEHTETILKSVGYKDDYIDLLRSREVI</sequence>
<dbReference type="InterPro" id="IPR044855">
    <property type="entry name" value="CoA-Trfase_III_dom3_sf"/>
</dbReference>
<organism evidence="1 2">
    <name type="scientific">Halioxenophilus aromaticivorans</name>
    <dbReference type="NCBI Taxonomy" id="1306992"/>
    <lineage>
        <taxon>Bacteria</taxon>
        <taxon>Pseudomonadati</taxon>
        <taxon>Pseudomonadota</taxon>
        <taxon>Gammaproteobacteria</taxon>
        <taxon>Alteromonadales</taxon>
        <taxon>Alteromonadaceae</taxon>
        <taxon>Halioxenophilus</taxon>
    </lineage>
</organism>
<dbReference type="Gene3D" id="3.30.1540.10">
    <property type="entry name" value="formyl-coa transferase, domain 3"/>
    <property type="match status" value="1"/>
</dbReference>
<proteinExistence type="predicted"/>
<dbReference type="InterPro" id="IPR050509">
    <property type="entry name" value="CoA-transferase_III"/>
</dbReference>
<dbReference type="RefSeq" id="WP_345426636.1">
    <property type="nucleotide sequence ID" value="NZ_AP031496.1"/>
</dbReference>
<evidence type="ECO:0000313" key="1">
    <source>
        <dbReference type="EMBL" id="GAA4955976.1"/>
    </source>
</evidence>
<dbReference type="GO" id="GO:0003824">
    <property type="term" value="F:catalytic activity"/>
    <property type="evidence" value="ECO:0007669"/>
    <property type="project" value="InterPro"/>
</dbReference>
<accession>A0AAV3U7U4</accession>
<dbReference type="EMBL" id="BAABLX010000071">
    <property type="protein sequence ID" value="GAA4955976.1"/>
    <property type="molecule type" value="Genomic_DNA"/>
</dbReference>
<dbReference type="AlphaFoldDB" id="A0AAV3U7U4"/>
<evidence type="ECO:0000313" key="2">
    <source>
        <dbReference type="Proteomes" id="UP001409585"/>
    </source>
</evidence>
<dbReference type="PANTHER" id="PTHR48228">
    <property type="entry name" value="SUCCINYL-COA--D-CITRAMALATE COA-TRANSFERASE"/>
    <property type="match status" value="1"/>
</dbReference>